<dbReference type="EMBL" id="JH659344">
    <property type="protein sequence ID" value="EXK28653.1"/>
    <property type="molecule type" value="Genomic_DNA"/>
</dbReference>
<name>W9ZK64_FUSOX</name>
<dbReference type="HOGENOM" id="CLU_2589844_0_0_1"/>
<organism evidence="1">
    <name type="scientific">Fusarium oxysporum f. sp. melonis 26406</name>
    <dbReference type="NCBI Taxonomy" id="1089452"/>
    <lineage>
        <taxon>Eukaryota</taxon>
        <taxon>Fungi</taxon>
        <taxon>Dikarya</taxon>
        <taxon>Ascomycota</taxon>
        <taxon>Pezizomycotina</taxon>
        <taxon>Sordariomycetes</taxon>
        <taxon>Hypocreomycetidae</taxon>
        <taxon>Hypocreales</taxon>
        <taxon>Nectriaceae</taxon>
        <taxon>Fusarium</taxon>
        <taxon>Fusarium oxysporum species complex</taxon>
    </lineage>
</organism>
<reference evidence="1" key="1">
    <citation type="submission" date="2012-04" db="EMBL/GenBank/DDBJ databases">
        <title>The Genome Sequence of Fusarium oxysporum melonis.</title>
        <authorList>
            <consortium name="The Broad Institute Genome Sequencing Platform"/>
            <person name="Ma L.-J."/>
            <person name="Gale L.R."/>
            <person name="Schwartz D.C."/>
            <person name="Zhou S."/>
            <person name="Corby-Kistler H."/>
            <person name="Young S.K."/>
            <person name="Zeng Q."/>
            <person name="Gargeya S."/>
            <person name="Fitzgerald M."/>
            <person name="Haas B."/>
            <person name="Abouelleil A."/>
            <person name="Alvarado L."/>
            <person name="Arachchi H.M."/>
            <person name="Berlin A."/>
            <person name="Brown A."/>
            <person name="Chapman S.B."/>
            <person name="Chen Z."/>
            <person name="Dunbar C."/>
            <person name="Freedman E."/>
            <person name="Gearin G."/>
            <person name="Goldberg J."/>
            <person name="Griggs A."/>
            <person name="Gujja S."/>
            <person name="Heiman D."/>
            <person name="Howarth C."/>
            <person name="Larson L."/>
            <person name="Lui A."/>
            <person name="MacDonald P.J.P."/>
            <person name="Montmayeur A."/>
            <person name="Murphy C."/>
            <person name="Neiman D."/>
            <person name="Pearson M."/>
            <person name="Priest M."/>
            <person name="Roberts A."/>
            <person name="Saif S."/>
            <person name="Shea T."/>
            <person name="Shenoy N."/>
            <person name="Sisk P."/>
            <person name="Stolte C."/>
            <person name="Sykes S."/>
            <person name="Wortman J."/>
            <person name="Nusbaum C."/>
            <person name="Birren B."/>
        </authorList>
    </citation>
    <scope>NUCLEOTIDE SEQUENCE</scope>
    <source>
        <strain evidence="1">26406</strain>
    </source>
</reference>
<accession>W9ZK64</accession>
<dbReference type="VEuPathDB" id="FungiDB:FOMG_15116"/>
<gene>
    <name evidence="1" type="ORF">FOMG_15116</name>
</gene>
<sequence>MGQSTMILTLRVIRTRTMMPHGGLRALRRVTPAGKRLKRTEKKAQIPRSMQVGKVQWIPKISPRMRRVASRGSQSTLVRR</sequence>
<evidence type="ECO:0000313" key="1">
    <source>
        <dbReference type="EMBL" id="EXK28653.1"/>
    </source>
</evidence>
<dbReference type="AlphaFoldDB" id="W9ZK64"/>
<dbReference type="Proteomes" id="UP000030703">
    <property type="component" value="Unassembled WGS sequence"/>
</dbReference>
<reference evidence="1" key="2">
    <citation type="submission" date="2012-05" db="EMBL/GenBank/DDBJ databases">
        <title>Annotation of the Genome Sequence of Fusarium oxysporum f. sp. melonis 26406.</title>
        <authorList>
            <consortium name="The Broad Institute Genomics Platform"/>
            <person name="Ma L.-J."/>
            <person name="Corby-Kistler H."/>
            <person name="Broz K."/>
            <person name="Gale L.R."/>
            <person name="Jonkers W."/>
            <person name="O'Donnell K."/>
            <person name="Ploetz R."/>
            <person name="Steinberg C."/>
            <person name="Schwartz D.C."/>
            <person name="VanEtten H."/>
            <person name="Zhou S."/>
            <person name="Young S.K."/>
            <person name="Zeng Q."/>
            <person name="Gargeya S."/>
            <person name="Fitzgerald M."/>
            <person name="Abouelleil A."/>
            <person name="Alvarado L."/>
            <person name="Chapman S.B."/>
            <person name="Gainer-Dewar J."/>
            <person name="Goldberg J."/>
            <person name="Griggs A."/>
            <person name="Gujja S."/>
            <person name="Hansen M."/>
            <person name="Howarth C."/>
            <person name="Imamovic A."/>
            <person name="Ireland A."/>
            <person name="Larimer J."/>
            <person name="McCowan C."/>
            <person name="Murphy C."/>
            <person name="Pearson M."/>
            <person name="Poon T.W."/>
            <person name="Priest M."/>
            <person name="Roberts A."/>
            <person name="Saif S."/>
            <person name="Shea T."/>
            <person name="Sykes S."/>
            <person name="Wortman J."/>
            <person name="Nusbaum C."/>
            <person name="Birren B."/>
        </authorList>
    </citation>
    <scope>NUCLEOTIDE SEQUENCE</scope>
    <source>
        <strain evidence="1">26406</strain>
    </source>
</reference>
<protein>
    <submittedName>
        <fullName evidence="1">Uncharacterized protein</fullName>
    </submittedName>
</protein>
<proteinExistence type="predicted"/>